<evidence type="ECO:0000256" key="5">
    <source>
        <dbReference type="HAMAP-Rule" id="MF_00513"/>
    </source>
</evidence>
<accession>A0A7X4LIR8</accession>
<organism evidence="7 8">
    <name type="scientific">Vibrio eleionomae</name>
    <dbReference type="NCBI Taxonomy" id="2653505"/>
    <lineage>
        <taxon>Bacteria</taxon>
        <taxon>Pseudomonadati</taxon>
        <taxon>Pseudomonadota</taxon>
        <taxon>Gammaproteobacteria</taxon>
        <taxon>Vibrionales</taxon>
        <taxon>Vibrionaceae</taxon>
        <taxon>Vibrio</taxon>
    </lineage>
</organism>
<gene>
    <name evidence="5" type="primary">argP</name>
    <name evidence="7" type="ORF">F9817_05580</name>
</gene>
<dbReference type="InterPro" id="IPR036390">
    <property type="entry name" value="WH_DNA-bd_sf"/>
</dbReference>
<dbReference type="Pfam" id="PF03466">
    <property type="entry name" value="LysR_substrate"/>
    <property type="match status" value="1"/>
</dbReference>
<evidence type="ECO:0000313" key="8">
    <source>
        <dbReference type="Proteomes" id="UP000462621"/>
    </source>
</evidence>
<feature type="domain" description="HTH lysR-type" evidence="6">
    <location>
        <begin position="4"/>
        <end position="60"/>
    </location>
</feature>
<evidence type="ECO:0000313" key="7">
    <source>
        <dbReference type="EMBL" id="MZI92669.1"/>
    </source>
</evidence>
<dbReference type="Gene3D" id="1.10.10.10">
    <property type="entry name" value="Winged helix-like DNA-binding domain superfamily/Winged helix DNA-binding domain"/>
    <property type="match status" value="1"/>
</dbReference>
<dbReference type="Proteomes" id="UP000462621">
    <property type="component" value="Unassembled WGS sequence"/>
</dbReference>
<evidence type="ECO:0000256" key="3">
    <source>
        <dbReference type="ARBA" id="ARBA00023125"/>
    </source>
</evidence>
<dbReference type="PANTHER" id="PTHR30579">
    <property type="entry name" value="TRANSCRIPTIONAL REGULATOR"/>
    <property type="match status" value="1"/>
</dbReference>
<keyword evidence="4 5" id="KW-0804">Transcription</keyword>
<dbReference type="NCBIfam" id="TIGR03298">
    <property type="entry name" value="argP"/>
    <property type="match status" value="1"/>
</dbReference>
<comment type="similarity">
    <text evidence="1 5">Belongs to the LysR transcriptional regulatory family.</text>
</comment>
<keyword evidence="2 5" id="KW-0805">Transcription regulation</keyword>
<comment type="function">
    <text evidence="5">Controls the transcription of genes involved in arginine and lysine metabolism.</text>
</comment>
<evidence type="ECO:0000256" key="2">
    <source>
        <dbReference type="ARBA" id="ARBA00023015"/>
    </source>
</evidence>
<dbReference type="InterPro" id="IPR017685">
    <property type="entry name" value="ArgP"/>
</dbReference>
<dbReference type="NCBIfam" id="NF002964">
    <property type="entry name" value="PRK03635.1"/>
    <property type="match status" value="1"/>
</dbReference>
<dbReference type="RefSeq" id="WP_161153969.1">
    <property type="nucleotide sequence ID" value="NZ_WEKT01000006.1"/>
</dbReference>
<dbReference type="SUPFAM" id="SSF46785">
    <property type="entry name" value="Winged helix' DNA-binding domain"/>
    <property type="match status" value="1"/>
</dbReference>
<dbReference type="NCBIfam" id="NF009888">
    <property type="entry name" value="PRK13348.1"/>
    <property type="match status" value="1"/>
</dbReference>
<dbReference type="SUPFAM" id="SSF53850">
    <property type="entry name" value="Periplasmic binding protein-like II"/>
    <property type="match status" value="1"/>
</dbReference>
<evidence type="ECO:0000256" key="4">
    <source>
        <dbReference type="ARBA" id="ARBA00023163"/>
    </source>
</evidence>
<proteinExistence type="inferred from homology"/>
<dbReference type="GO" id="GO:0003677">
    <property type="term" value="F:DNA binding"/>
    <property type="evidence" value="ECO:0007669"/>
    <property type="project" value="UniProtKB-UniRule"/>
</dbReference>
<dbReference type="PANTHER" id="PTHR30579:SF2">
    <property type="entry name" value="HTH-TYPE TRANSCRIPTIONAL REGULATOR ARGP"/>
    <property type="match status" value="1"/>
</dbReference>
<dbReference type="PRINTS" id="PR00039">
    <property type="entry name" value="HTHLYSR"/>
</dbReference>
<dbReference type="GO" id="GO:0003700">
    <property type="term" value="F:DNA-binding transcription factor activity"/>
    <property type="evidence" value="ECO:0007669"/>
    <property type="project" value="UniProtKB-UniRule"/>
</dbReference>
<dbReference type="PROSITE" id="PS50931">
    <property type="entry name" value="HTH_LYSR"/>
    <property type="match status" value="1"/>
</dbReference>
<name>A0A7X4LIR8_9VIBR</name>
<dbReference type="EMBL" id="WEKT01000006">
    <property type="protein sequence ID" value="MZI92669.1"/>
    <property type="molecule type" value="Genomic_DNA"/>
</dbReference>
<dbReference type="InterPro" id="IPR000847">
    <property type="entry name" value="LysR_HTH_N"/>
</dbReference>
<keyword evidence="3 5" id="KW-0238">DNA-binding</keyword>
<comment type="subunit">
    <text evidence="5">Homodimer.</text>
</comment>
<dbReference type="Gene3D" id="3.40.190.290">
    <property type="match status" value="1"/>
</dbReference>
<keyword evidence="8" id="KW-1185">Reference proteome</keyword>
<protein>
    <recommendedName>
        <fullName evidence="5">HTH-type transcriptional regulator ArgP</fullName>
    </recommendedName>
</protein>
<dbReference type="AlphaFoldDB" id="A0A7X4LIR8"/>
<evidence type="ECO:0000256" key="1">
    <source>
        <dbReference type="ARBA" id="ARBA00009437"/>
    </source>
</evidence>
<dbReference type="InterPro" id="IPR050176">
    <property type="entry name" value="LTTR"/>
</dbReference>
<dbReference type="InterPro" id="IPR005119">
    <property type="entry name" value="LysR_subst-bd"/>
</dbReference>
<evidence type="ECO:0000259" key="6">
    <source>
        <dbReference type="PROSITE" id="PS50931"/>
    </source>
</evidence>
<comment type="caution">
    <text evidence="7">The sequence shown here is derived from an EMBL/GenBank/DDBJ whole genome shotgun (WGS) entry which is preliminary data.</text>
</comment>
<reference evidence="7 8" key="1">
    <citation type="submission" date="2019-10" db="EMBL/GenBank/DDBJ databases">
        <title>Vibrio sp. nov. isolated from a shrimp pond.</title>
        <authorList>
            <person name="Gomez-Gil B."/>
            <person name="Enciso-Ibarra J."/>
            <person name="Enciso-Ibarra K."/>
            <person name="Bolan-Mejia C."/>
        </authorList>
    </citation>
    <scope>NUCLEOTIDE SEQUENCE [LARGE SCALE GENOMIC DNA]</scope>
    <source>
        <strain evidence="7 8">CAIM 722</strain>
    </source>
</reference>
<dbReference type="InterPro" id="IPR023490">
    <property type="entry name" value="ArgP_gammaproteobact"/>
</dbReference>
<dbReference type="Pfam" id="PF00126">
    <property type="entry name" value="HTH_1"/>
    <property type="match status" value="1"/>
</dbReference>
<dbReference type="InterPro" id="IPR036388">
    <property type="entry name" value="WH-like_DNA-bd_sf"/>
</dbReference>
<sequence length="298" mass="33048">MRGLDYKWIEALDSVLSHGSFERAADDLCLSQSAVSQRIKQLEKFLAQPVLIRSAPPQATPIGTKLLGLYRRVSLLEQEVIPELTNHSTLRPINLTIATNADSLATWVLPALKPMMSDNSLALHFAILDENRSIQKMKSGEAVGAISLESQALVGCCAEYLGKMEYLCVASPEFIVRHFAGGVSHDSLLKAPMVSFDQQDEQHKQFLLKHFGITQELFINHKVGSSEAFVEMAKMGIAYCLIPKLQIIQELELGTLVDITPGMSIVNQIYWHHWQLENGILKEISAAIVQGAKEALEQ</sequence>
<dbReference type="HAMAP" id="MF_00513">
    <property type="entry name" value="HTH_type_ArgP"/>
    <property type="match status" value="1"/>
</dbReference>